<evidence type="ECO:0000256" key="3">
    <source>
        <dbReference type="PROSITE-ProRule" id="PRU00339"/>
    </source>
</evidence>
<dbReference type="SUPFAM" id="SSF52540">
    <property type="entry name" value="P-loop containing nucleoside triphosphate hydrolases"/>
    <property type="match status" value="1"/>
</dbReference>
<protein>
    <submittedName>
        <fullName evidence="5">Tetratricopeptide repeat protein</fullName>
    </submittedName>
</protein>
<dbReference type="Pfam" id="PF25000">
    <property type="entry name" value="DUF7779"/>
    <property type="match status" value="1"/>
</dbReference>
<gene>
    <name evidence="5" type="ORF">KTT_50560</name>
</gene>
<keyword evidence="2 3" id="KW-0802">TPR repeat</keyword>
<dbReference type="SMART" id="SM00028">
    <property type="entry name" value="TPR"/>
    <property type="match status" value="8"/>
</dbReference>
<dbReference type="RefSeq" id="WP_161975752.1">
    <property type="nucleotide sequence ID" value="NZ_BIFR01000002.1"/>
</dbReference>
<keyword evidence="6" id="KW-1185">Reference proteome</keyword>
<organism evidence="5 6">
    <name type="scientific">Tengunoibacter tsumagoiensis</name>
    <dbReference type="NCBI Taxonomy" id="2014871"/>
    <lineage>
        <taxon>Bacteria</taxon>
        <taxon>Bacillati</taxon>
        <taxon>Chloroflexota</taxon>
        <taxon>Ktedonobacteria</taxon>
        <taxon>Ktedonobacterales</taxon>
        <taxon>Dictyobacteraceae</taxon>
        <taxon>Tengunoibacter</taxon>
    </lineage>
</organism>
<dbReference type="PANTHER" id="PTHR45641">
    <property type="entry name" value="TETRATRICOPEPTIDE REPEAT PROTEIN (AFU_ORTHOLOGUE AFUA_6G03870)"/>
    <property type="match status" value="1"/>
</dbReference>
<evidence type="ECO:0000256" key="1">
    <source>
        <dbReference type="ARBA" id="ARBA00022737"/>
    </source>
</evidence>
<feature type="repeat" description="TPR" evidence="3">
    <location>
        <begin position="581"/>
        <end position="614"/>
    </location>
</feature>
<dbReference type="InterPro" id="IPR011990">
    <property type="entry name" value="TPR-like_helical_dom_sf"/>
</dbReference>
<evidence type="ECO:0000313" key="6">
    <source>
        <dbReference type="Proteomes" id="UP000287352"/>
    </source>
</evidence>
<feature type="repeat" description="TPR" evidence="3">
    <location>
        <begin position="497"/>
        <end position="530"/>
    </location>
</feature>
<dbReference type="PROSITE" id="PS50005">
    <property type="entry name" value="TPR"/>
    <property type="match status" value="5"/>
</dbReference>
<dbReference type="NCBIfam" id="NF040586">
    <property type="entry name" value="FxSxx_TPR"/>
    <property type="match status" value="1"/>
</dbReference>
<dbReference type="InterPro" id="IPR056681">
    <property type="entry name" value="DUF7779"/>
</dbReference>
<accession>A0A402A7Q0</accession>
<dbReference type="PROSITE" id="PS50943">
    <property type="entry name" value="HTH_CROC1"/>
    <property type="match status" value="1"/>
</dbReference>
<dbReference type="Pfam" id="PF00931">
    <property type="entry name" value="NB-ARC"/>
    <property type="match status" value="1"/>
</dbReference>
<dbReference type="PANTHER" id="PTHR45641:SF19">
    <property type="entry name" value="NEPHROCYSTIN-3"/>
    <property type="match status" value="1"/>
</dbReference>
<dbReference type="InterPro" id="IPR001387">
    <property type="entry name" value="Cro/C1-type_HTH"/>
</dbReference>
<evidence type="ECO:0000259" key="4">
    <source>
        <dbReference type="PROSITE" id="PS50943"/>
    </source>
</evidence>
<feature type="repeat" description="TPR" evidence="3">
    <location>
        <begin position="623"/>
        <end position="656"/>
    </location>
</feature>
<dbReference type="EMBL" id="BIFR01000002">
    <property type="protein sequence ID" value="GCE15197.1"/>
    <property type="molecule type" value="Genomic_DNA"/>
</dbReference>
<dbReference type="GO" id="GO:0043531">
    <property type="term" value="F:ADP binding"/>
    <property type="evidence" value="ECO:0007669"/>
    <property type="project" value="InterPro"/>
</dbReference>
<dbReference type="PROSITE" id="PS50293">
    <property type="entry name" value="TPR_REGION"/>
    <property type="match status" value="1"/>
</dbReference>
<dbReference type="Pfam" id="PF13424">
    <property type="entry name" value="TPR_12"/>
    <property type="match status" value="4"/>
</dbReference>
<dbReference type="InterPro" id="IPR010982">
    <property type="entry name" value="Lambda_DNA-bd_dom_sf"/>
</dbReference>
<dbReference type="AlphaFoldDB" id="A0A402A7Q0"/>
<dbReference type="CDD" id="cd00093">
    <property type="entry name" value="HTH_XRE"/>
    <property type="match status" value="1"/>
</dbReference>
<dbReference type="Proteomes" id="UP000287352">
    <property type="component" value="Unassembled WGS sequence"/>
</dbReference>
<evidence type="ECO:0000256" key="2">
    <source>
        <dbReference type="ARBA" id="ARBA00022803"/>
    </source>
</evidence>
<dbReference type="SUPFAM" id="SSF47413">
    <property type="entry name" value="lambda repressor-like DNA-binding domains"/>
    <property type="match status" value="1"/>
</dbReference>
<dbReference type="SMART" id="SM00530">
    <property type="entry name" value="HTH_XRE"/>
    <property type="match status" value="1"/>
</dbReference>
<sequence>MPKNERLQQERIRRNWRQHDVADQLGINNVTVQRWERGTQQPGAYYRAKLCELFKLSSQELGLITMYASEDETSAVLQPEDTQPEETAIWTVPYARNPHFTGRETFFELLEHQFSLQKPDSPPGIRQVALTQAQVIKGLGGIGKTQIAVEYAYRAREQGRYTHTLWINAGSLETILASFVALAELLPIGLSWKETDQRTLVAEVLRWLERCDRPWLLIFDNADDLSFGHSFLPVRGNGNIVLTTRSSAVGSLTSSIEVNTMEVMEGVQFLLRRAQHTISANANKIEEATNIVIALAQFPLAIDQAGAYIEETGCSLQDYFQIYHQRRYELLARRGKHMGYPESVATTWSLSFQRVEEIHPQARELLRLCAFLAPDDIPEELLIDGASYWPPALQQAVANHWHFNLMLEALQAFSLIKRVGRERQLSLHRLIQVVQRDLIAPDERRQWAERVVQAVHTLFPRHLRDVSSWPTCRRYLGQVEECAVLIRQYRLRFPEAAELLNRAGLYYMEHGFYQAARPFFEQALSLHEESEGAHPLSLARNLNNLAVLYLRQGKYQQAEPLFQRALQIRRQPGEIPQNDIAQSLHNLALLYSYQGKYQQAETFFQHALSIAEQVFGEEHEKTAICLQNLAKVYRMLGRYEQAEPLYQRALTLLEKQSGPDHPLVAYPLGGLANLAVERGTYEQAEALYRRALDILEHQLRPDHPYIADSYRGLGNLCAERGDHEQARRWYRQALILLKQQFGQDTPLAAPVLIRLATLQAEQKNDEQAKLLFQQALHLNEQAFGAESPSLIEPLLGLATIATAQGCFDQAGQLYQQAQAILEQHLDPEHPFAARILEGLADLVRKQGFQQREKILLTQAL</sequence>
<dbReference type="InterPro" id="IPR002182">
    <property type="entry name" value="NB-ARC"/>
</dbReference>
<feature type="domain" description="HTH cro/C1-type" evidence="4">
    <location>
        <begin position="7"/>
        <end position="61"/>
    </location>
</feature>
<dbReference type="Gene3D" id="3.40.50.300">
    <property type="entry name" value="P-loop containing nucleotide triphosphate hydrolases"/>
    <property type="match status" value="1"/>
</dbReference>
<feature type="repeat" description="TPR" evidence="3">
    <location>
        <begin position="707"/>
        <end position="740"/>
    </location>
</feature>
<proteinExistence type="predicted"/>
<name>A0A402A7Q0_9CHLR</name>
<dbReference type="SUPFAM" id="SSF48452">
    <property type="entry name" value="TPR-like"/>
    <property type="match status" value="2"/>
</dbReference>
<comment type="caution">
    <text evidence="5">The sequence shown here is derived from an EMBL/GenBank/DDBJ whole genome shotgun (WGS) entry which is preliminary data.</text>
</comment>
<dbReference type="Gene3D" id="1.25.40.10">
    <property type="entry name" value="Tetratricopeptide repeat domain"/>
    <property type="match status" value="3"/>
</dbReference>
<dbReference type="GO" id="GO:0003677">
    <property type="term" value="F:DNA binding"/>
    <property type="evidence" value="ECO:0007669"/>
    <property type="project" value="InterPro"/>
</dbReference>
<feature type="repeat" description="TPR" evidence="3">
    <location>
        <begin position="539"/>
        <end position="572"/>
    </location>
</feature>
<reference evidence="6" key="1">
    <citation type="submission" date="2018-12" db="EMBL/GenBank/DDBJ databases">
        <title>Tengunoibacter tsumagoiensis gen. nov., sp. nov., Dictyobacter kobayashii sp. nov., D. alpinus sp. nov., and D. joshuensis sp. nov. and description of Dictyobacteraceae fam. nov. within the order Ktedonobacterales isolated from Tengu-no-mugimeshi.</title>
        <authorList>
            <person name="Wang C.M."/>
            <person name="Zheng Y."/>
            <person name="Sakai Y."/>
            <person name="Toyoda A."/>
            <person name="Minakuchi Y."/>
            <person name="Abe K."/>
            <person name="Yokota A."/>
            <person name="Yabe S."/>
        </authorList>
    </citation>
    <scope>NUCLEOTIDE SEQUENCE [LARGE SCALE GENOMIC DNA]</scope>
    <source>
        <strain evidence="6">Uno3</strain>
    </source>
</reference>
<evidence type="ECO:0000313" key="5">
    <source>
        <dbReference type="EMBL" id="GCE15197.1"/>
    </source>
</evidence>
<dbReference type="InterPro" id="IPR027417">
    <property type="entry name" value="P-loop_NTPase"/>
</dbReference>
<dbReference type="InterPro" id="IPR019734">
    <property type="entry name" value="TPR_rpt"/>
</dbReference>
<dbReference type="Gene3D" id="1.10.260.40">
    <property type="entry name" value="lambda repressor-like DNA-binding domains"/>
    <property type="match status" value="1"/>
</dbReference>
<dbReference type="Pfam" id="PF01381">
    <property type="entry name" value="HTH_3"/>
    <property type="match status" value="1"/>
</dbReference>
<keyword evidence="1" id="KW-0677">Repeat</keyword>